<keyword evidence="2" id="KW-1185">Reference proteome</keyword>
<dbReference type="STRING" id="1703345.A3860_21315"/>
<accession>A0A1V9G021</accession>
<protein>
    <submittedName>
        <fullName evidence="1">Uncharacterized protein</fullName>
    </submittedName>
</protein>
<proteinExistence type="predicted"/>
<dbReference type="RefSeq" id="WP_216823429.1">
    <property type="nucleotide sequence ID" value="NZ_LVYD01000043.1"/>
</dbReference>
<dbReference type="AlphaFoldDB" id="A0A1V9G021"/>
<sequence>MVDTIVTARGAKTLAFDSRTEHLYTVTAQLGDTPPPTTANPKPRPSIIPGTFMLLEYGKK</sequence>
<evidence type="ECO:0000313" key="2">
    <source>
        <dbReference type="Proteomes" id="UP000192796"/>
    </source>
</evidence>
<comment type="caution">
    <text evidence="1">The sequence shown here is derived from an EMBL/GenBank/DDBJ whole genome shotgun (WGS) entry which is preliminary data.</text>
</comment>
<organism evidence="1 2">
    <name type="scientific">Niastella vici</name>
    <dbReference type="NCBI Taxonomy" id="1703345"/>
    <lineage>
        <taxon>Bacteria</taxon>
        <taxon>Pseudomonadati</taxon>
        <taxon>Bacteroidota</taxon>
        <taxon>Chitinophagia</taxon>
        <taxon>Chitinophagales</taxon>
        <taxon>Chitinophagaceae</taxon>
        <taxon>Niastella</taxon>
    </lineage>
</organism>
<reference evidence="1 2" key="1">
    <citation type="submission" date="2016-03" db="EMBL/GenBank/DDBJ databases">
        <title>Niastella vici sp. nov., isolated from farmland soil.</title>
        <authorList>
            <person name="Chen L."/>
            <person name="Wang D."/>
            <person name="Yang S."/>
            <person name="Wang G."/>
        </authorList>
    </citation>
    <scope>NUCLEOTIDE SEQUENCE [LARGE SCALE GENOMIC DNA]</scope>
    <source>
        <strain evidence="1 2">DJ57</strain>
    </source>
</reference>
<dbReference type="Proteomes" id="UP000192796">
    <property type="component" value="Unassembled WGS sequence"/>
</dbReference>
<evidence type="ECO:0000313" key="1">
    <source>
        <dbReference type="EMBL" id="OQP63965.1"/>
    </source>
</evidence>
<gene>
    <name evidence="1" type="ORF">A3860_21315</name>
</gene>
<name>A0A1V9G021_9BACT</name>
<dbReference type="EMBL" id="LVYD01000043">
    <property type="protein sequence ID" value="OQP63965.1"/>
    <property type="molecule type" value="Genomic_DNA"/>
</dbReference>